<evidence type="ECO:0000313" key="2">
    <source>
        <dbReference type="EMBL" id="KAI8037263.1"/>
    </source>
</evidence>
<proteinExistence type="predicted"/>
<dbReference type="EMBL" id="JAMKOV010000013">
    <property type="protein sequence ID" value="KAI8037263.1"/>
    <property type="molecule type" value="Genomic_DNA"/>
</dbReference>
<organism evidence="2 3">
    <name type="scientific">Drosophila gunungcola</name>
    <name type="common">fruit fly</name>
    <dbReference type="NCBI Taxonomy" id="103775"/>
    <lineage>
        <taxon>Eukaryota</taxon>
        <taxon>Metazoa</taxon>
        <taxon>Ecdysozoa</taxon>
        <taxon>Arthropoda</taxon>
        <taxon>Hexapoda</taxon>
        <taxon>Insecta</taxon>
        <taxon>Pterygota</taxon>
        <taxon>Neoptera</taxon>
        <taxon>Endopterygota</taxon>
        <taxon>Diptera</taxon>
        <taxon>Brachycera</taxon>
        <taxon>Muscomorpha</taxon>
        <taxon>Ephydroidea</taxon>
        <taxon>Drosophilidae</taxon>
        <taxon>Drosophila</taxon>
        <taxon>Sophophora</taxon>
    </lineage>
</organism>
<sequence>MDGGGDNQLSLRSFRSRSQPPAARLYNAGAPRESHAGPDPAQGEAVALQRAFQAMIAAELSEDSGFESDSESG</sequence>
<evidence type="ECO:0000313" key="3">
    <source>
        <dbReference type="Proteomes" id="UP001059596"/>
    </source>
</evidence>
<protein>
    <submittedName>
        <fullName evidence="2">Uncharacterized protein</fullName>
    </submittedName>
</protein>
<comment type="caution">
    <text evidence="2">The sequence shown here is derived from an EMBL/GenBank/DDBJ whole genome shotgun (WGS) entry which is preliminary data.</text>
</comment>
<name>A0A9P9YHW8_9MUSC</name>
<gene>
    <name evidence="2" type="ORF">M5D96_010014</name>
</gene>
<dbReference type="AlphaFoldDB" id="A0A9P9YHW8"/>
<keyword evidence="3" id="KW-1185">Reference proteome</keyword>
<accession>A0A9P9YHW8</accession>
<feature type="region of interest" description="Disordered" evidence="1">
    <location>
        <begin position="1"/>
        <end position="44"/>
    </location>
</feature>
<reference evidence="2" key="1">
    <citation type="journal article" date="2023" name="Genome Biol. Evol.">
        <title>Long-read-based Genome Assembly of Drosophila gunungcola Reveals Fewer Chemosensory Genes in Flower-breeding Species.</title>
        <authorList>
            <person name="Negi A."/>
            <person name="Liao B.Y."/>
            <person name="Yeh S.D."/>
        </authorList>
    </citation>
    <scope>NUCLEOTIDE SEQUENCE</scope>
    <source>
        <strain evidence="2">Sukarami</strain>
    </source>
</reference>
<dbReference type="Proteomes" id="UP001059596">
    <property type="component" value="Unassembled WGS sequence"/>
</dbReference>
<evidence type="ECO:0000256" key="1">
    <source>
        <dbReference type="SAM" id="MobiDB-lite"/>
    </source>
</evidence>
<feature type="compositionally biased region" description="Low complexity" evidence="1">
    <location>
        <begin position="9"/>
        <end position="18"/>
    </location>
</feature>